<dbReference type="STRING" id="181874.A0A409W903"/>
<keyword evidence="16" id="KW-1185">Reference proteome</keyword>
<dbReference type="AlphaFoldDB" id="A0A409W903"/>
<dbReference type="InterPro" id="IPR002401">
    <property type="entry name" value="Cyt_P450_E_grp-I"/>
</dbReference>
<evidence type="ECO:0000256" key="8">
    <source>
        <dbReference type="ARBA" id="ARBA00022989"/>
    </source>
</evidence>
<dbReference type="EMBL" id="NHTK01005710">
    <property type="protein sequence ID" value="PPQ74982.1"/>
    <property type="molecule type" value="Genomic_DNA"/>
</dbReference>
<dbReference type="GO" id="GO:0016705">
    <property type="term" value="F:oxidoreductase activity, acting on paired donors, with incorporation or reduction of molecular oxygen"/>
    <property type="evidence" value="ECO:0007669"/>
    <property type="project" value="InterPro"/>
</dbReference>
<dbReference type="GO" id="GO:0004497">
    <property type="term" value="F:monooxygenase activity"/>
    <property type="evidence" value="ECO:0007669"/>
    <property type="project" value="UniProtKB-KW"/>
</dbReference>
<keyword evidence="9 14" id="KW-0560">Oxidoreductase</keyword>
<dbReference type="GO" id="GO:0005506">
    <property type="term" value="F:iron ion binding"/>
    <property type="evidence" value="ECO:0007669"/>
    <property type="project" value="InterPro"/>
</dbReference>
<proteinExistence type="inferred from homology"/>
<name>A0A409W903_9AGAR</name>
<evidence type="ECO:0000256" key="13">
    <source>
        <dbReference type="PIRSR" id="PIRSR602401-1"/>
    </source>
</evidence>
<dbReference type="PANTHER" id="PTHR24305:SF166">
    <property type="entry name" value="CYTOCHROME P450 12A4, MITOCHONDRIAL-RELATED"/>
    <property type="match status" value="1"/>
</dbReference>
<dbReference type="Pfam" id="PF00067">
    <property type="entry name" value="p450"/>
    <property type="match status" value="1"/>
</dbReference>
<evidence type="ECO:0000256" key="3">
    <source>
        <dbReference type="ARBA" id="ARBA00004721"/>
    </source>
</evidence>
<dbReference type="InParanoid" id="A0A409W903"/>
<evidence type="ECO:0000256" key="12">
    <source>
        <dbReference type="ARBA" id="ARBA00023136"/>
    </source>
</evidence>
<dbReference type="GO" id="GO:0020037">
    <property type="term" value="F:heme binding"/>
    <property type="evidence" value="ECO:0007669"/>
    <property type="project" value="InterPro"/>
</dbReference>
<keyword evidence="10 13" id="KW-0408">Iron</keyword>
<dbReference type="CDD" id="cd11069">
    <property type="entry name" value="CYP_FUM15-like"/>
    <property type="match status" value="1"/>
</dbReference>
<dbReference type="Proteomes" id="UP000284842">
    <property type="component" value="Unassembled WGS sequence"/>
</dbReference>
<dbReference type="PRINTS" id="PR00385">
    <property type="entry name" value="P450"/>
</dbReference>
<dbReference type="InterPro" id="IPR036396">
    <property type="entry name" value="Cyt_P450_sf"/>
</dbReference>
<dbReference type="OrthoDB" id="1470350at2759"/>
<keyword evidence="11 14" id="KW-0503">Monooxygenase</keyword>
<accession>A0A409W903</accession>
<dbReference type="Gene3D" id="1.10.630.10">
    <property type="entry name" value="Cytochrome P450"/>
    <property type="match status" value="1"/>
</dbReference>
<gene>
    <name evidence="15" type="ORF">CVT24_010278</name>
</gene>
<dbReference type="InterPro" id="IPR050121">
    <property type="entry name" value="Cytochrome_P450_monoxygenase"/>
</dbReference>
<dbReference type="PROSITE" id="PS00086">
    <property type="entry name" value="CYTOCHROME_P450"/>
    <property type="match status" value="1"/>
</dbReference>
<organism evidence="15 16">
    <name type="scientific">Panaeolus cyanescens</name>
    <dbReference type="NCBI Taxonomy" id="181874"/>
    <lineage>
        <taxon>Eukaryota</taxon>
        <taxon>Fungi</taxon>
        <taxon>Dikarya</taxon>
        <taxon>Basidiomycota</taxon>
        <taxon>Agaricomycotina</taxon>
        <taxon>Agaricomycetes</taxon>
        <taxon>Agaricomycetidae</taxon>
        <taxon>Agaricales</taxon>
        <taxon>Agaricineae</taxon>
        <taxon>Galeropsidaceae</taxon>
        <taxon>Panaeolus</taxon>
    </lineage>
</organism>
<dbReference type="PANTHER" id="PTHR24305">
    <property type="entry name" value="CYTOCHROME P450"/>
    <property type="match status" value="1"/>
</dbReference>
<comment type="subcellular location">
    <subcellularLocation>
        <location evidence="2">Membrane</location>
    </subcellularLocation>
</comment>
<evidence type="ECO:0000256" key="6">
    <source>
        <dbReference type="ARBA" id="ARBA00022692"/>
    </source>
</evidence>
<evidence type="ECO:0000256" key="9">
    <source>
        <dbReference type="ARBA" id="ARBA00023002"/>
    </source>
</evidence>
<comment type="caution">
    <text evidence="15">The sequence shown here is derived from an EMBL/GenBank/DDBJ whole genome shotgun (WGS) entry which is preliminary data.</text>
</comment>
<comment type="pathway">
    <text evidence="3">Secondary metabolite biosynthesis; terpenoid biosynthesis.</text>
</comment>
<evidence type="ECO:0000256" key="1">
    <source>
        <dbReference type="ARBA" id="ARBA00001971"/>
    </source>
</evidence>
<keyword evidence="12" id="KW-0472">Membrane</keyword>
<evidence type="ECO:0000256" key="5">
    <source>
        <dbReference type="ARBA" id="ARBA00022617"/>
    </source>
</evidence>
<dbReference type="GO" id="GO:0016020">
    <property type="term" value="C:membrane"/>
    <property type="evidence" value="ECO:0007669"/>
    <property type="project" value="UniProtKB-SubCell"/>
</dbReference>
<evidence type="ECO:0000313" key="15">
    <source>
        <dbReference type="EMBL" id="PPQ74982.1"/>
    </source>
</evidence>
<comment type="cofactor">
    <cofactor evidence="1 13">
        <name>heme</name>
        <dbReference type="ChEBI" id="CHEBI:30413"/>
    </cofactor>
</comment>
<sequence>MGVALIATQYVALYLVTYALWKVLRQAFVKGDLDQLQGPPSESYLKGVFSRVFDPDGWDFHRMMWEKYGPVIKLKGLFGDTVLYTYDPKAMHHILVKDQNVFQPMDTILTSTKYIFGNGLLGTTGNKHRRQRKQLNPVFSTSHMREMVPMFYDISHKLENSLVNQVKNGVKEIDMVFWMGRTALELIGQAGFGHSFDDLSEDYGEHHYSSALKGLVPAASRLSVFRLYFLKPLSKLGPPSFRRKLVKFSPIKALRELLNIVDILHETSLEIYRSKKQALLEGNHKVAEQLSRGKDILSILMKQNMEAPEDEQLDEEEIYGQISSFTFAGMDTTSNALSRTLWLLARNEDVQAKLRNEIRDAMRKAGGDIPYDELISLPYMDAICRETLRLYAPVNIVIRQPTEDIVLPLSRPITLTSGRTTSEIMIRKGTKCIISLVGSNRNTEIWGPDANEWKPERWMQEMKEEIVSAKIPGIYSHLMTFGAGGRACIGFKFSQLEIKAVLAILVSRFEFSMAKEVAWQMTNVVVPVLKGGDPTKPTLPMMVSLAK</sequence>
<feature type="binding site" description="axial binding residue" evidence="13">
    <location>
        <position position="488"/>
    </location>
    <ligand>
        <name>heme</name>
        <dbReference type="ChEBI" id="CHEBI:30413"/>
    </ligand>
    <ligandPart>
        <name>Fe</name>
        <dbReference type="ChEBI" id="CHEBI:18248"/>
    </ligandPart>
</feature>
<dbReference type="InterPro" id="IPR017972">
    <property type="entry name" value="Cyt_P450_CS"/>
</dbReference>
<evidence type="ECO:0000256" key="14">
    <source>
        <dbReference type="RuleBase" id="RU000461"/>
    </source>
</evidence>
<evidence type="ECO:0000313" key="16">
    <source>
        <dbReference type="Proteomes" id="UP000284842"/>
    </source>
</evidence>
<dbReference type="PRINTS" id="PR00463">
    <property type="entry name" value="EP450I"/>
</dbReference>
<evidence type="ECO:0000256" key="11">
    <source>
        <dbReference type="ARBA" id="ARBA00023033"/>
    </source>
</evidence>
<keyword evidence="7 13" id="KW-0479">Metal-binding</keyword>
<evidence type="ECO:0000256" key="2">
    <source>
        <dbReference type="ARBA" id="ARBA00004370"/>
    </source>
</evidence>
<dbReference type="InterPro" id="IPR001128">
    <property type="entry name" value="Cyt_P450"/>
</dbReference>
<comment type="similarity">
    <text evidence="4 14">Belongs to the cytochrome P450 family.</text>
</comment>
<evidence type="ECO:0000256" key="10">
    <source>
        <dbReference type="ARBA" id="ARBA00023004"/>
    </source>
</evidence>
<keyword evidence="5 13" id="KW-0349">Heme</keyword>
<dbReference type="SUPFAM" id="SSF48264">
    <property type="entry name" value="Cytochrome P450"/>
    <property type="match status" value="1"/>
</dbReference>
<reference evidence="15 16" key="1">
    <citation type="journal article" date="2018" name="Evol. Lett.">
        <title>Horizontal gene cluster transfer increased hallucinogenic mushroom diversity.</title>
        <authorList>
            <person name="Reynolds H.T."/>
            <person name="Vijayakumar V."/>
            <person name="Gluck-Thaler E."/>
            <person name="Korotkin H.B."/>
            <person name="Matheny P.B."/>
            <person name="Slot J.C."/>
        </authorList>
    </citation>
    <scope>NUCLEOTIDE SEQUENCE [LARGE SCALE GENOMIC DNA]</scope>
    <source>
        <strain evidence="15 16">2629</strain>
    </source>
</reference>
<keyword evidence="6" id="KW-0812">Transmembrane</keyword>
<evidence type="ECO:0000256" key="4">
    <source>
        <dbReference type="ARBA" id="ARBA00010617"/>
    </source>
</evidence>
<keyword evidence="8" id="KW-1133">Transmembrane helix</keyword>
<evidence type="ECO:0008006" key="17">
    <source>
        <dbReference type="Google" id="ProtNLM"/>
    </source>
</evidence>
<protein>
    <recommendedName>
        <fullName evidence="17">Cytochrome P450</fullName>
    </recommendedName>
</protein>
<evidence type="ECO:0000256" key="7">
    <source>
        <dbReference type="ARBA" id="ARBA00022723"/>
    </source>
</evidence>